<keyword evidence="10" id="KW-1185">Reference proteome</keyword>
<evidence type="ECO:0000256" key="7">
    <source>
        <dbReference type="SAM" id="Phobius"/>
    </source>
</evidence>
<dbReference type="OrthoDB" id="6339427at2759"/>
<dbReference type="PROSITE" id="PS50850">
    <property type="entry name" value="MFS"/>
    <property type="match status" value="1"/>
</dbReference>
<keyword evidence="3" id="KW-1003">Cell membrane</keyword>
<dbReference type="CDD" id="cd17325">
    <property type="entry name" value="MFS_MdtG_SLC18_like"/>
    <property type="match status" value="1"/>
</dbReference>
<dbReference type="EMBL" id="AUPL01000671">
    <property type="protein sequence ID" value="ESL11574.1"/>
    <property type="molecule type" value="Genomic_DNA"/>
</dbReference>
<evidence type="ECO:0000259" key="8">
    <source>
        <dbReference type="PROSITE" id="PS50850"/>
    </source>
</evidence>
<feature type="transmembrane region" description="Helical" evidence="7">
    <location>
        <begin position="240"/>
        <end position="264"/>
    </location>
</feature>
<keyword evidence="4 7" id="KW-0812">Transmembrane</keyword>
<keyword evidence="5 7" id="KW-1133">Transmembrane helix</keyword>
<evidence type="ECO:0000313" key="9">
    <source>
        <dbReference type="EMBL" id="ESL11574.1"/>
    </source>
</evidence>
<organism evidence="9 10">
    <name type="scientific">Trypanosoma rangeli SC58</name>
    <dbReference type="NCBI Taxonomy" id="429131"/>
    <lineage>
        <taxon>Eukaryota</taxon>
        <taxon>Discoba</taxon>
        <taxon>Euglenozoa</taxon>
        <taxon>Kinetoplastea</taxon>
        <taxon>Metakinetoplastina</taxon>
        <taxon>Trypanosomatida</taxon>
        <taxon>Trypanosomatidae</taxon>
        <taxon>Trypanosoma</taxon>
        <taxon>Herpetosoma</taxon>
    </lineage>
</organism>
<feature type="transmembrane region" description="Helical" evidence="7">
    <location>
        <begin position="163"/>
        <end position="181"/>
    </location>
</feature>
<evidence type="ECO:0000256" key="6">
    <source>
        <dbReference type="ARBA" id="ARBA00023136"/>
    </source>
</evidence>
<dbReference type="SUPFAM" id="SSF103473">
    <property type="entry name" value="MFS general substrate transporter"/>
    <property type="match status" value="1"/>
</dbReference>
<dbReference type="InterPro" id="IPR011701">
    <property type="entry name" value="MFS"/>
</dbReference>
<feature type="transmembrane region" description="Helical" evidence="7">
    <location>
        <begin position="102"/>
        <end position="122"/>
    </location>
</feature>
<dbReference type="InterPro" id="IPR020846">
    <property type="entry name" value="MFS_dom"/>
</dbReference>
<evidence type="ECO:0000256" key="3">
    <source>
        <dbReference type="ARBA" id="ARBA00022475"/>
    </source>
</evidence>
<evidence type="ECO:0000313" key="10">
    <source>
        <dbReference type="Proteomes" id="UP000031737"/>
    </source>
</evidence>
<dbReference type="InterPro" id="IPR050171">
    <property type="entry name" value="MFS_Transporters"/>
</dbReference>
<dbReference type="AlphaFoldDB" id="A0A061J9N3"/>
<feature type="transmembrane region" description="Helical" evidence="7">
    <location>
        <begin position="76"/>
        <end position="96"/>
    </location>
</feature>
<reference evidence="9 10" key="1">
    <citation type="submission" date="2013-07" db="EMBL/GenBank/DDBJ databases">
        <authorList>
            <person name="Stoco P.H."/>
            <person name="Wagner G."/>
            <person name="Gerber A."/>
            <person name="Zaha A."/>
            <person name="Thompson C."/>
            <person name="Bartholomeu D.C."/>
            <person name="Luckemeyer D.D."/>
            <person name="Bahia D."/>
            <person name="Loreto E."/>
            <person name="Prestes E.B."/>
            <person name="Lima F.M."/>
            <person name="Rodrigues-Luiz G."/>
            <person name="Vallejo G.A."/>
            <person name="Filho J.F."/>
            <person name="Monteiro K.M."/>
            <person name="Tyler K.M."/>
            <person name="de Almeida L.G."/>
            <person name="Ortiz M.F."/>
            <person name="Siervo M.A."/>
            <person name="de Moraes M.H."/>
            <person name="Cunha O.L."/>
            <person name="Mendonca-Neto R."/>
            <person name="Silva R."/>
            <person name="Teixeira S.M."/>
            <person name="Murta S.M."/>
            <person name="Sincero T.C."/>
            <person name="Mendes T.A."/>
            <person name="Urmenyi T.P."/>
            <person name="Silva V.G."/>
            <person name="da Rocha W.D."/>
            <person name="Andersson B."/>
            <person name="Romanha A.J."/>
            <person name="Steindel M."/>
            <person name="de Vasconcelos A.T."/>
            <person name="Grisard E.C."/>
        </authorList>
    </citation>
    <scope>NUCLEOTIDE SEQUENCE [LARGE SCALE GENOMIC DNA]</scope>
    <source>
        <strain evidence="9 10">SC58</strain>
    </source>
</reference>
<dbReference type="PANTHER" id="PTHR23517:SF3">
    <property type="entry name" value="INTEGRAL MEMBRANE TRANSPORT PROTEIN"/>
    <property type="match status" value="1"/>
</dbReference>
<comment type="subcellular location">
    <subcellularLocation>
        <location evidence="1">Cell membrane</location>
        <topology evidence="1">Multi-pass membrane protein</topology>
    </subcellularLocation>
</comment>
<name>A0A061J9N3_TRYRA</name>
<proteinExistence type="predicted"/>
<feature type="transmembrane region" description="Helical" evidence="7">
    <location>
        <begin position="284"/>
        <end position="301"/>
    </location>
</feature>
<dbReference type="VEuPathDB" id="TriTrypDB:TRSC58_00671"/>
<feature type="transmembrane region" description="Helical" evidence="7">
    <location>
        <begin position="368"/>
        <end position="391"/>
    </location>
</feature>
<dbReference type="Pfam" id="PF07690">
    <property type="entry name" value="MFS_1"/>
    <property type="match status" value="2"/>
</dbReference>
<feature type="transmembrane region" description="Helical" evidence="7">
    <location>
        <begin position="308"/>
        <end position="330"/>
    </location>
</feature>
<dbReference type="Proteomes" id="UP000031737">
    <property type="component" value="Unassembled WGS sequence"/>
</dbReference>
<sequence>MASFWELLWEWARPLHVPNILQSSTNGVRNALVPVFARSLGLTDSQMGFVIGSAGIVKVLLDVAFGFAASLHGTRIIMIAGMLLNVLGSIVAMFAFYPALLIASMLWGAGVGCFFVARQFFIARAVPRSIRGRLMSLMGGFTRWCVVLGPPIAGLMIDLVSVRLAAFSIAPISLTCAYIVATNEKIRAVDEVINEGREDHNISKELSLMAVALQKYWDIIIRIGVYSFHLICLRQGRSMLLALAAINLGLSASMVGLVLGSSYVVDATFFFLGGYLVDKFGERYTTIPTSVNLGIAFLVLAHANTLATLMLSAVLFGVADSTGCGILMTLTAEHSPPSGGASFVGLMGTLQDLGQVVGPMVSGLIMEYFGFASACYVLGGVGALNALWAILHDSRDVNHLVGGREEEEARRPSRRITFRTVPDPRYGSTSVPERRFGVTGW</sequence>
<evidence type="ECO:0000256" key="5">
    <source>
        <dbReference type="ARBA" id="ARBA00022989"/>
    </source>
</evidence>
<feature type="transmembrane region" description="Helical" evidence="7">
    <location>
        <begin position="47"/>
        <end position="69"/>
    </location>
</feature>
<keyword evidence="2" id="KW-0813">Transport</keyword>
<dbReference type="InterPro" id="IPR036259">
    <property type="entry name" value="MFS_trans_sf"/>
</dbReference>
<comment type="caution">
    <text evidence="9">The sequence shown here is derived from an EMBL/GenBank/DDBJ whole genome shotgun (WGS) entry which is preliminary data.</text>
</comment>
<dbReference type="Gene3D" id="1.20.1250.20">
    <property type="entry name" value="MFS general substrate transporter like domains"/>
    <property type="match status" value="2"/>
</dbReference>
<dbReference type="GO" id="GO:0022857">
    <property type="term" value="F:transmembrane transporter activity"/>
    <property type="evidence" value="ECO:0007669"/>
    <property type="project" value="InterPro"/>
</dbReference>
<dbReference type="GO" id="GO:0005886">
    <property type="term" value="C:plasma membrane"/>
    <property type="evidence" value="ECO:0007669"/>
    <property type="project" value="UniProtKB-SubCell"/>
</dbReference>
<feature type="transmembrane region" description="Helical" evidence="7">
    <location>
        <begin position="134"/>
        <end position="157"/>
    </location>
</feature>
<evidence type="ECO:0000256" key="1">
    <source>
        <dbReference type="ARBA" id="ARBA00004651"/>
    </source>
</evidence>
<gene>
    <name evidence="9" type="ORF">TRSC58_00671</name>
</gene>
<protein>
    <submittedName>
        <fullName evidence="9">Transporter</fullName>
    </submittedName>
</protein>
<dbReference type="PANTHER" id="PTHR23517">
    <property type="entry name" value="RESISTANCE PROTEIN MDTM, PUTATIVE-RELATED-RELATED"/>
    <property type="match status" value="1"/>
</dbReference>
<evidence type="ECO:0000256" key="2">
    <source>
        <dbReference type="ARBA" id="ARBA00022448"/>
    </source>
</evidence>
<accession>A0A061J9N3</accession>
<feature type="domain" description="Major facilitator superfamily (MFS) profile" evidence="8">
    <location>
        <begin position="1"/>
        <end position="397"/>
    </location>
</feature>
<keyword evidence="6 7" id="KW-0472">Membrane</keyword>
<evidence type="ECO:0000256" key="4">
    <source>
        <dbReference type="ARBA" id="ARBA00022692"/>
    </source>
</evidence>